<evidence type="ECO:0000256" key="1">
    <source>
        <dbReference type="SAM" id="Phobius"/>
    </source>
</evidence>
<keyword evidence="3" id="KW-1185">Reference proteome</keyword>
<dbReference type="EMBL" id="FTOM01000004">
    <property type="protein sequence ID" value="SIS77307.1"/>
    <property type="molecule type" value="Genomic_DNA"/>
</dbReference>
<dbReference type="RefSeq" id="WP_076365685.1">
    <property type="nucleotide sequence ID" value="NZ_FTOM01000004.1"/>
</dbReference>
<dbReference type="Proteomes" id="UP000186098">
    <property type="component" value="Unassembled WGS sequence"/>
</dbReference>
<sequence>MIDPITRQRLWHQALYLGILGVLIFWQMLPLSVGAGGWPGPDLMLALTFAWLLRRPEYVPALAIAAVFFTEDLLTLRPPGLWAAIVLAATEILRTREAGMRDLGFLLEWLVVSGVMAAMLVADRLILTALFVPQPPLGLALLEYLATVAAYPAVVGVSHLLLGLRRAAPGEVDAFGRRL</sequence>
<dbReference type="AlphaFoldDB" id="A0A1N7LTY1"/>
<feature type="transmembrane region" description="Helical" evidence="1">
    <location>
        <begin position="103"/>
        <end position="122"/>
    </location>
</feature>
<feature type="transmembrane region" description="Helical" evidence="1">
    <location>
        <begin position="142"/>
        <end position="162"/>
    </location>
</feature>
<gene>
    <name evidence="2" type="ORF">SAMN05421795_104115</name>
</gene>
<keyword evidence="1" id="KW-0472">Membrane</keyword>
<protein>
    <submittedName>
        <fullName evidence="2">Rod shape-determining protein MreD</fullName>
    </submittedName>
</protein>
<dbReference type="STRING" id="407234.SAMN05421795_104115"/>
<reference evidence="3" key="1">
    <citation type="submission" date="2017-01" db="EMBL/GenBank/DDBJ databases">
        <authorList>
            <person name="Varghese N."/>
            <person name="Submissions S."/>
        </authorList>
    </citation>
    <scope>NUCLEOTIDE SEQUENCE [LARGE SCALE GENOMIC DNA]</scope>
    <source>
        <strain evidence="3">DSM 18714</strain>
    </source>
</reference>
<proteinExistence type="predicted"/>
<keyword evidence="1" id="KW-1133">Transmembrane helix</keyword>
<evidence type="ECO:0000313" key="3">
    <source>
        <dbReference type="Proteomes" id="UP000186098"/>
    </source>
</evidence>
<feature type="transmembrane region" description="Helical" evidence="1">
    <location>
        <begin position="14"/>
        <end position="38"/>
    </location>
</feature>
<accession>A0A1N7LTY1</accession>
<organism evidence="2 3">
    <name type="scientific">Phaeovulum vinaykumarii</name>
    <dbReference type="NCBI Taxonomy" id="407234"/>
    <lineage>
        <taxon>Bacteria</taxon>
        <taxon>Pseudomonadati</taxon>
        <taxon>Pseudomonadota</taxon>
        <taxon>Alphaproteobacteria</taxon>
        <taxon>Rhodobacterales</taxon>
        <taxon>Paracoccaceae</taxon>
        <taxon>Phaeovulum</taxon>
    </lineage>
</organism>
<dbReference type="OrthoDB" id="7629477at2"/>
<evidence type="ECO:0000313" key="2">
    <source>
        <dbReference type="EMBL" id="SIS77307.1"/>
    </source>
</evidence>
<name>A0A1N7LTY1_9RHOB</name>
<keyword evidence="1" id="KW-0812">Transmembrane</keyword>